<proteinExistence type="predicted"/>
<evidence type="ECO:0000313" key="2">
    <source>
        <dbReference type="Proteomes" id="UP000663828"/>
    </source>
</evidence>
<dbReference type="EMBL" id="CAJNOR010002792">
    <property type="protein sequence ID" value="CAF1341516.1"/>
    <property type="molecule type" value="Genomic_DNA"/>
</dbReference>
<dbReference type="Proteomes" id="UP000663828">
    <property type="component" value="Unassembled WGS sequence"/>
</dbReference>
<keyword evidence="2" id="KW-1185">Reference proteome</keyword>
<accession>A0A815GP41</accession>
<evidence type="ECO:0000313" key="1">
    <source>
        <dbReference type="EMBL" id="CAF1341516.1"/>
    </source>
</evidence>
<feature type="non-terminal residue" evidence="1">
    <location>
        <position position="1"/>
    </location>
</feature>
<organism evidence="1 2">
    <name type="scientific">Adineta ricciae</name>
    <name type="common">Rotifer</name>
    <dbReference type="NCBI Taxonomy" id="249248"/>
    <lineage>
        <taxon>Eukaryota</taxon>
        <taxon>Metazoa</taxon>
        <taxon>Spiralia</taxon>
        <taxon>Gnathifera</taxon>
        <taxon>Rotifera</taxon>
        <taxon>Eurotatoria</taxon>
        <taxon>Bdelloidea</taxon>
        <taxon>Adinetida</taxon>
        <taxon>Adinetidae</taxon>
        <taxon>Adineta</taxon>
    </lineage>
</organism>
<dbReference type="Gene3D" id="2.60.120.260">
    <property type="entry name" value="Galactose-binding domain-like"/>
    <property type="match status" value="1"/>
</dbReference>
<comment type="caution">
    <text evidence="1">The sequence shown here is derived from an EMBL/GenBank/DDBJ whole genome shotgun (WGS) entry which is preliminary data.</text>
</comment>
<gene>
    <name evidence="1" type="ORF">XAT740_LOCUS30981</name>
</gene>
<reference evidence="1" key="1">
    <citation type="submission" date="2021-02" db="EMBL/GenBank/DDBJ databases">
        <authorList>
            <person name="Nowell W R."/>
        </authorList>
    </citation>
    <scope>NUCLEOTIDE SEQUENCE</scope>
</reference>
<protein>
    <submittedName>
        <fullName evidence="1">Uncharacterized protein</fullName>
    </submittedName>
</protein>
<sequence length="95" mass="10219">LAVNGGFETGNLNGWVYRTSGSACLLNKGQAYSDSWPSSNHAHSGTYYYYDRCSGGCDVIQQSFVTVPGNIYIISFYLTNYVCCGATSIAGVTFS</sequence>
<dbReference type="AlphaFoldDB" id="A0A815GP41"/>
<name>A0A815GP41_ADIRI</name>